<dbReference type="GO" id="GO:0071555">
    <property type="term" value="P:cell wall organization"/>
    <property type="evidence" value="ECO:0007669"/>
    <property type="project" value="UniProtKB-UniRule"/>
</dbReference>
<dbReference type="OrthoDB" id="9778545at2"/>
<comment type="caution">
    <text evidence="10">The sequence shown here is derived from an EMBL/GenBank/DDBJ whole genome shotgun (WGS) entry which is preliminary data.</text>
</comment>
<evidence type="ECO:0000313" key="10">
    <source>
        <dbReference type="EMBL" id="TDH36357.1"/>
    </source>
</evidence>
<evidence type="ECO:0000256" key="6">
    <source>
        <dbReference type="ARBA" id="ARBA00023316"/>
    </source>
</evidence>
<evidence type="ECO:0000256" key="3">
    <source>
        <dbReference type="ARBA" id="ARBA00022679"/>
    </source>
</evidence>
<dbReference type="CDD" id="cd16913">
    <property type="entry name" value="YkuD_like"/>
    <property type="match status" value="1"/>
</dbReference>
<dbReference type="InterPro" id="IPR045380">
    <property type="entry name" value="LD_TPept_scaffold_dom"/>
</dbReference>
<evidence type="ECO:0000256" key="1">
    <source>
        <dbReference type="ARBA" id="ARBA00004752"/>
    </source>
</evidence>
<keyword evidence="3" id="KW-0808">Transferase</keyword>
<dbReference type="Pfam" id="PF03734">
    <property type="entry name" value="YkuD"/>
    <property type="match status" value="1"/>
</dbReference>
<evidence type="ECO:0000256" key="2">
    <source>
        <dbReference type="ARBA" id="ARBA00005992"/>
    </source>
</evidence>
<dbReference type="GO" id="GO:0009252">
    <property type="term" value="P:peptidoglycan biosynthetic process"/>
    <property type="evidence" value="ECO:0007669"/>
    <property type="project" value="UniProtKB-UniPathway"/>
</dbReference>
<comment type="similarity">
    <text evidence="2">Belongs to the YkuD family.</text>
</comment>
<dbReference type="PANTHER" id="PTHR41533">
    <property type="entry name" value="L,D-TRANSPEPTIDASE HI_1667-RELATED"/>
    <property type="match status" value="1"/>
</dbReference>
<dbReference type="GO" id="GO:0008360">
    <property type="term" value="P:regulation of cell shape"/>
    <property type="evidence" value="ECO:0007669"/>
    <property type="project" value="UniProtKB-UniRule"/>
</dbReference>
<comment type="pathway">
    <text evidence="1 7">Cell wall biogenesis; peptidoglycan biosynthesis.</text>
</comment>
<evidence type="ECO:0000256" key="4">
    <source>
        <dbReference type="ARBA" id="ARBA00022960"/>
    </source>
</evidence>
<dbReference type="PANTHER" id="PTHR41533:SF2">
    <property type="entry name" value="BLR7131 PROTEIN"/>
    <property type="match status" value="1"/>
</dbReference>
<dbReference type="UniPathway" id="UPA00219"/>
<evidence type="ECO:0000256" key="5">
    <source>
        <dbReference type="ARBA" id="ARBA00022984"/>
    </source>
</evidence>
<dbReference type="PROSITE" id="PS52029">
    <property type="entry name" value="LD_TPASE"/>
    <property type="match status" value="1"/>
</dbReference>
<gene>
    <name evidence="10" type="ORF">E2A64_11955</name>
</gene>
<keyword evidence="5 7" id="KW-0573">Peptidoglycan synthesis</keyword>
<feature type="active site" description="Nucleophile" evidence="7">
    <location>
        <position position="544"/>
    </location>
</feature>
<evidence type="ECO:0000256" key="7">
    <source>
        <dbReference type="PROSITE-ProRule" id="PRU01373"/>
    </source>
</evidence>
<sequence>MAGAGEAYIAPQFAQAGGALDNPNNAAVKRIRNLGNNSGDRRNVFGFRRTRPEQRSASAPAERKSTPVAPISGPTYKTYRPDRLVAVKFGAISDPLVTGATSDGVSLPPLGMNAFDEGRSALDALDVRALPEAAKAIVDLYSSDPAYLWVAGSSINSAARSVLAVLEDADSVGLNASNYSVEVPEDGYDVTNGAARQQELMRFEMKLSAAVADYVLDATRGRVDPNRISGYHDFKRKTPDLVSALKAVSNSDDAGAALYGYNPQGQHFTAFVEELKHLKQADQGKTIDLPEDLLLKPGQSSAETKNLVRAIEEKASDELKAEHALLLASYIDNAEYDPDIVSLVKGFQKEAGLASDGVVGPRTVRALVGETNAAKIEKVKLSMERARWLPGVLESRRVFINQPAFTATYYEDGKPEFTTRTVVGKKSNQTYFFDDTIETVEVNPYWGVPQSIIINEMLPKLQRDPSYLDRLGYQVTYNGRAVSSSGVNWHSVGRGAVGVRQPPGDDNALGELKILFPNSHAIYMHDTPSKSLFSRDMRAFSHGCVRLQDPRGMASRVLGVSVEEVGREIAQGKNKALPVSGNIPVHVSYFTAWAEPGEKVKYFADVYDRDSYLEKAIDATDAERSASS</sequence>
<dbReference type="InterPro" id="IPR036365">
    <property type="entry name" value="PGBD-like_sf"/>
</dbReference>
<dbReference type="GO" id="GO:0016740">
    <property type="term" value="F:transferase activity"/>
    <property type="evidence" value="ECO:0007669"/>
    <property type="project" value="UniProtKB-KW"/>
</dbReference>
<keyword evidence="4 7" id="KW-0133">Cell shape</keyword>
<dbReference type="GO" id="GO:0004180">
    <property type="term" value="F:carboxypeptidase activity"/>
    <property type="evidence" value="ECO:0007669"/>
    <property type="project" value="UniProtKB-ARBA"/>
</dbReference>
<accession>A0A4R5PKU8</accession>
<dbReference type="Gene3D" id="1.10.101.10">
    <property type="entry name" value="PGBD-like superfamily/PGBD"/>
    <property type="match status" value="1"/>
</dbReference>
<dbReference type="Proteomes" id="UP000295131">
    <property type="component" value="Unassembled WGS sequence"/>
</dbReference>
<dbReference type="Pfam" id="PF20142">
    <property type="entry name" value="Scaffold"/>
    <property type="match status" value="1"/>
</dbReference>
<feature type="domain" description="L,D-TPase catalytic" evidence="9">
    <location>
        <begin position="396"/>
        <end position="565"/>
    </location>
</feature>
<reference evidence="10 11" key="1">
    <citation type="journal article" date="2013" name="Int. J. Syst. Evol. Microbiol.">
        <title>Hoeflea suaedae sp. nov., an endophytic bacterium isolated from the root of the halophyte Suaeda maritima.</title>
        <authorList>
            <person name="Chung E.J."/>
            <person name="Park J.A."/>
            <person name="Pramanik P."/>
            <person name="Bibi F."/>
            <person name="Jeon C.O."/>
            <person name="Chung Y.R."/>
        </authorList>
    </citation>
    <scope>NUCLEOTIDE SEQUENCE [LARGE SCALE GENOMIC DNA]</scope>
    <source>
        <strain evidence="10 11">YC6898</strain>
    </source>
</reference>
<organism evidence="10 11">
    <name type="scientific">Pseudohoeflea suaedae</name>
    <dbReference type="NCBI Taxonomy" id="877384"/>
    <lineage>
        <taxon>Bacteria</taxon>
        <taxon>Pseudomonadati</taxon>
        <taxon>Pseudomonadota</taxon>
        <taxon>Alphaproteobacteria</taxon>
        <taxon>Hyphomicrobiales</taxon>
        <taxon>Rhizobiaceae</taxon>
        <taxon>Pseudohoeflea</taxon>
    </lineage>
</organism>
<dbReference type="InterPro" id="IPR052905">
    <property type="entry name" value="LD-transpeptidase_YkuD-like"/>
</dbReference>
<dbReference type="Pfam" id="PF01471">
    <property type="entry name" value="PG_binding_1"/>
    <property type="match status" value="1"/>
</dbReference>
<feature type="active site" description="Proton donor/acceptor" evidence="7">
    <location>
        <position position="525"/>
    </location>
</feature>
<proteinExistence type="inferred from homology"/>
<dbReference type="Gene3D" id="2.40.440.10">
    <property type="entry name" value="L,D-transpeptidase catalytic domain-like"/>
    <property type="match status" value="1"/>
</dbReference>
<name>A0A4R5PKU8_9HYPH</name>
<dbReference type="EMBL" id="SMSI01000002">
    <property type="protein sequence ID" value="TDH36357.1"/>
    <property type="molecule type" value="Genomic_DNA"/>
</dbReference>
<dbReference type="SUPFAM" id="SSF47090">
    <property type="entry name" value="PGBD-like"/>
    <property type="match status" value="1"/>
</dbReference>
<dbReference type="AlphaFoldDB" id="A0A4R5PKU8"/>
<feature type="region of interest" description="Disordered" evidence="8">
    <location>
        <begin position="33"/>
        <end position="73"/>
    </location>
</feature>
<keyword evidence="11" id="KW-1185">Reference proteome</keyword>
<dbReference type="InterPro" id="IPR005490">
    <property type="entry name" value="LD_TPept_cat_dom"/>
</dbReference>
<dbReference type="InterPro" id="IPR036366">
    <property type="entry name" value="PGBDSf"/>
</dbReference>
<evidence type="ECO:0000313" key="11">
    <source>
        <dbReference type="Proteomes" id="UP000295131"/>
    </source>
</evidence>
<dbReference type="SUPFAM" id="SSF141523">
    <property type="entry name" value="L,D-transpeptidase catalytic domain-like"/>
    <property type="match status" value="1"/>
</dbReference>
<evidence type="ECO:0000259" key="9">
    <source>
        <dbReference type="PROSITE" id="PS52029"/>
    </source>
</evidence>
<protein>
    <submittedName>
        <fullName evidence="10">Peptidoglycan-binding protein</fullName>
    </submittedName>
</protein>
<evidence type="ECO:0000256" key="8">
    <source>
        <dbReference type="SAM" id="MobiDB-lite"/>
    </source>
</evidence>
<keyword evidence="6 7" id="KW-0961">Cell wall biogenesis/degradation</keyword>
<dbReference type="InterPro" id="IPR038063">
    <property type="entry name" value="Transpep_catalytic_dom"/>
</dbReference>
<dbReference type="InterPro" id="IPR002477">
    <property type="entry name" value="Peptidoglycan-bd-like"/>
</dbReference>